<dbReference type="PRINTS" id="PR00762">
    <property type="entry name" value="CLCHANNEL"/>
</dbReference>
<evidence type="ECO:0000256" key="5">
    <source>
        <dbReference type="SAM" id="Phobius"/>
    </source>
</evidence>
<dbReference type="InterPro" id="IPR050368">
    <property type="entry name" value="ClC-type_chloride_channel"/>
</dbReference>
<proteinExistence type="predicted"/>
<feature type="transmembrane region" description="Helical" evidence="5">
    <location>
        <begin position="96"/>
        <end position="118"/>
    </location>
</feature>
<comment type="subcellular location">
    <subcellularLocation>
        <location evidence="1">Membrane</location>
        <topology evidence="1">Multi-pass membrane protein</topology>
    </subcellularLocation>
</comment>
<dbReference type="PANTHER" id="PTHR43427">
    <property type="entry name" value="CHLORIDE CHANNEL PROTEIN CLC-E"/>
    <property type="match status" value="1"/>
</dbReference>
<dbReference type="RefSeq" id="WP_221199489.1">
    <property type="nucleotide sequence ID" value="NZ_JACHWR010000001.1"/>
</dbReference>
<keyword evidence="7" id="KW-1185">Reference proteome</keyword>
<feature type="transmembrane region" description="Helical" evidence="5">
    <location>
        <begin position="263"/>
        <end position="283"/>
    </location>
</feature>
<feature type="transmembrane region" description="Helical" evidence="5">
    <location>
        <begin position="229"/>
        <end position="251"/>
    </location>
</feature>
<evidence type="ECO:0000256" key="1">
    <source>
        <dbReference type="ARBA" id="ARBA00004141"/>
    </source>
</evidence>
<dbReference type="InterPro" id="IPR001807">
    <property type="entry name" value="ClC"/>
</dbReference>
<gene>
    <name evidence="6" type="ORF">FHU40_000607</name>
</gene>
<dbReference type="GO" id="GO:0015108">
    <property type="term" value="F:chloride transmembrane transporter activity"/>
    <property type="evidence" value="ECO:0007669"/>
    <property type="project" value="InterPro"/>
</dbReference>
<dbReference type="GO" id="GO:0005886">
    <property type="term" value="C:plasma membrane"/>
    <property type="evidence" value="ECO:0007669"/>
    <property type="project" value="TreeGrafter"/>
</dbReference>
<feature type="transmembrane region" description="Helical" evidence="5">
    <location>
        <begin position="20"/>
        <end position="42"/>
    </location>
</feature>
<evidence type="ECO:0000256" key="2">
    <source>
        <dbReference type="ARBA" id="ARBA00022692"/>
    </source>
</evidence>
<feature type="transmembrane region" description="Helical" evidence="5">
    <location>
        <begin position="153"/>
        <end position="176"/>
    </location>
</feature>
<keyword evidence="3 5" id="KW-1133">Transmembrane helix</keyword>
<dbReference type="Pfam" id="PF00654">
    <property type="entry name" value="Voltage_CLC"/>
    <property type="match status" value="1"/>
</dbReference>
<organism evidence="6 7">
    <name type="scientific">Nocardioides soli</name>
    <dbReference type="NCBI Taxonomy" id="1036020"/>
    <lineage>
        <taxon>Bacteria</taxon>
        <taxon>Bacillati</taxon>
        <taxon>Actinomycetota</taxon>
        <taxon>Actinomycetes</taxon>
        <taxon>Propionibacteriales</taxon>
        <taxon>Nocardioidaceae</taxon>
        <taxon>Nocardioides</taxon>
    </lineage>
</organism>
<feature type="transmembrane region" description="Helical" evidence="5">
    <location>
        <begin position="188"/>
        <end position="209"/>
    </location>
</feature>
<dbReference type="Proteomes" id="UP000589626">
    <property type="component" value="Unassembled WGS sequence"/>
</dbReference>
<dbReference type="Gene3D" id="1.10.3080.10">
    <property type="entry name" value="Clc chloride channel"/>
    <property type="match status" value="1"/>
</dbReference>
<evidence type="ECO:0000313" key="6">
    <source>
        <dbReference type="EMBL" id="MBB3040806.1"/>
    </source>
</evidence>
<sequence length="422" mass="43518">MTSAPEAPLPGRLDLLRLTVPAILVGVGCGLSLLGLSLLAELLEDLVWDDLPDAVGVDPDRWWWMVVVLTTTGLLVGLVVRFAPGRAGPDPASAELVAAPLPGLAVPGLALALVLMLAGGVSLGPENPIMLVNGSLTVIIGMRLLPRVAVPAWLSWSVAGTIGAMFGTPVAAALMLTEAQIGDPRVPLWNRLFAPLVAAASGSATMLALSDMDLRLEIPGYDGFRLGDVGWAVAVALLTALLGLAASYVISPLHRVFRSIRNPVVMLTVGGFVLGWLGALGGPETLFKGLEEMKTVSADIADYSNGDLVLMVVVKLAALLVAAASGFRGGRIFPAVFVGVVAGWAVVGFVDSVPPAVAVSAGVLGITIAATRSGWLSLFLAATVVPDIELLPVLLIATLAVWLVVAGRHELRADPIPEPIGS</sequence>
<feature type="transmembrane region" description="Helical" evidence="5">
    <location>
        <begin position="388"/>
        <end position="405"/>
    </location>
</feature>
<dbReference type="NCBIfam" id="NF002971">
    <property type="entry name" value="PRK03655.1"/>
    <property type="match status" value="1"/>
</dbReference>
<feature type="transmembrane region" description="Helical" evidence="5">
    <location>
        <begin position="62"/>
        <end position="84"/>
    </location>
</feature>
<keyword evidence="4 5" id="KW-0472">Membrane</keyword>
<evidence type="ECO:0000313" key="7">
    <source>
        <dbReference type="Proteomes" id="UP000589626"/>
    </source>
</evidence>
<accession>A0A7W4VS68</accession>
<feature type="transmembrane region" description="Helical" evidence="5">
    <location>
        <begin position="356"/>
        <end position="381"/>
    </location>
</feature>
<dbReference type="CDD" id="cd00400">
    <property type="entry name" value="Voltage_gated_ClC"/>
    <property type="match status" value="1"/>
</dbReference>
<protein>
    <submittedName>
        <fullName evidence="6">H+/Cl- antiporter ClcA</fullName>
    </submittedName>
</protein>
<evidence type="ECO:0000256" key="3">
    <source>
        <dbReference type="ARBA" id="ARBA00022989"/>
    </source>
</evidence>
<dbReference type="EMBL" id="JACHWR010000001">
    <property type="protein sequence ID" value="MBB3040806.1"/>
    <property type="molecule type" value="Genomic_DNA"/>
</dbReference>
<dbReference type="InterPro" id="IPR014743">
    <property type="entry name" value="Cl-channel_core"/>
</dbReference>
<name>A0A7W4VS68_9ACTN</name>
<dbReference type="SUPFAM" id="SSF81340">
    <property type="entry name" value="Clc chloride channel"/>
    <property type="match status" value="1"/>
</dbReference>
<reference evidence="6 7" key="1">
    <citation type="submission" date="2020-08" db="EMBL/GenBank/DDBJ databases">
        <title>Sequencing the genomes of 1000 actinobacteria strains.</title>
        <authorList>
            <person name="Klenk H.-P."/>
        </authorList>
    </citation>
    <scope>NUCLEOTIDE SEQUENCE [LARGE SCALE GENOMIC DNA]</scope>
    <source>
        <strain evidence="6 7">DSM 105498</strain>
    </source>
</reference>
<keyword evidence="2 5" id="KW-0812">Transmembrane</keyword>
<dbReference type="PANTHER" id="PTHR43427:SF9">
    <property type="entry name" value="ION-TRANSPORT PROTEIN YFEO-RELATED"/>
    <property type="match status" value="1"/>
</dbReference>
<comment type="caution">
    <text evidence="6">The sequence shown here is derived from an EMBL/GenBank/DDBJ whole genome shotgun (WGS) entry which is preliminary data.</text>
</comment>
<evidence type="ECO:0000256" key="4">
    <source>
        <dbReference type="ARBA" id="ARBA00023136"/>
    </source>
</evidence>
<feature type="transmembrane region" description="Helical" evidence="5">
    <location>
        <begin position="332"/>
        <end position="350"/>
    </location>
</feature>
<feature type="transmembrane region" description="Helical" evidence="5">
    <location>
        <begin position="303"/>
        <end position="325"/>
    </location>
</feature>
<dbReference type="AlphaFoldDB" id="A0A7W4VS68"/>